<evidence type="ECO:0000313" key="1">
    <source>
        <dbReference type="EMBL" id="GHA11388.1"/>
    </source>
</evidence>
<reference evidence="1" key="2">
    <citation type="submission" date="2020-09" db="EMBL/GenBank/DDBJ databases">
        <authorList>
            <person name="Sun Q."/>
            <person name="Kim S."/>
        </authorList>
    </citation>
    <scope>NUCLEOTIDE SEQUENCE</scope>
    <source>
        <strain evidence="1">KCTC 12711</strain>
    </source>
</reference>
<comment type="caution">
    <text evidence="1">The sequence shown here is derived from an EMBL/GenBank/DDBJ whole genome shotgun (WGS) entry which is preliminary data.</text>
</comment>
<dbReference type="EMBL" id="BMXA01000003">
    <property type="protein sequence ID" value="GHA11388.1"/>
    <property type="molecule type" value="Genomic_DNA"/>
</dbReference>
<organism evidence="1 2">
    <name type="scientific">Arenicella chitinivorans</name>
    <dbReference type="NCBI Taxonomy" id="1329800"/>
    <lineage>
        <taxon>Bacteria</taxon>
        <taxon>Pseudomonadati</taxon>
        <taxon>Pseudomonadota</taxon>
        <taxon>Gammaproteobacteria</taxon>
        <taxon>Arenicellales</taxon>
        <taxon>Arenicellaceae</taxon>
        <taxon>Arenicella</taxon>
    </lineage>
</organism>
<proteinExistence type="predicted"/>
<dbReference type="Proteomes" id="UP000614811">
    <property type="component" value="Unassembled WGS sequence"/>
</dbReference>
<dbReference type="AlphaFoldDB" id="A0A918RST2"/>
<accession>A0A918RST2</accession>
<dbReference type="SUPFAM" id="SSF52540">
    <property type="entry name" value="P-loop containing nucleoside triphosphate hydrolases"/>
    <property type="match status" value="1"/>
</dbReference>
<evidence type="ECO:0000313" key="2">
    <source>
        <dbReference type="Proteomes" id="UP000614811"/>
    </source>
</evidence>
<sequence>MKLTPSQTEIAIPNLLFDPEFYVFDIEPLAGRYKFLMMSEENLRLCPFIDIRAEPLAQASFYLDAGQVESLEANHDMVRPAVHYIFHHAFVCSTLMARGLDQLPQFISLKEPWILRRLADIKRSDHAGELAQGERWRTMFLTANRLLAKRYRSGHNVVVKATNVSNNLISDTLDYLPASKIVYMYSGLKDFLVSNLKKPAETREKMPWLLQQFLKDADFSLLLGRIQPVNQLTFLQVCALIWLTNMSVIEQHLRGANGRRILLLEMTDFLLQTPETLAQMVKHFEQPVASAELQALAQSDTFQRDAKNSEAKYSAEQKRIEKQALLDAYGGQIDAVMDWSAPLVALLSLDTYAKLD</sequence>
<dbReference type="InterPro" id="IPR027417">
    <property type="entry name" value="P-loop_NTPase"/>
</dbReference>
<keyword evidence="2" id="KW-1185">Reference proteome</keyword>
<dbReference type="Gene3D" id="3.40.50.300">
    <property type="entry name" value="P-loop containing nucleotide triphosphate hydrolases"/>
    <property type="match status" value="1"/>
</dbReference>
<name>A0A918RST2_9GAMM</name>
<reference evidence="1" key="1">
    <citation type="journal article" date="2014" name="Int. J. Syst. Evol. Microbiol.">
        <title>Complete genome sequence of Corynebacterium casei LMG S-19264T (=DSM 44701T), isolated from a smear-ripened cheese.</title>
        <authorList>
            <consortium name="US DOE Joint Genome Institute (JGI-PGF)"/>
            <person name="Walter F."/>
            <person name="Albersmeier A."/>
            <person name="Kalinowski J."/>
            <person name="Ruckert C."/>
        </authorList>
    </citation>
    <scope>NUCLEOTIDE SEQUENCE</scope>
    <source>
        <strain evidence="1">KCTC 12711</strain>
    </source>
</reference>
<gene>
    <name evidence="1" type="ORF">GCM10008090_21440</name>
</gene>
<protein>
    <submittedName>
        <fullName evidence="1">Uncharacterized protein</fullName>
    </submittedName>
</protein>
<dbReference type="RefSeq" id="WP_189400750.1">
    <property type="nucleotide sequence ID" value="NZ_BMXA01000003.1"/>
</dbReference>